<sequence>MASRTTSRSTVTINKSNPATKEYEMRQSYNMNASPFAGSGQIHNNVSTAVEGREREKRDMQDLNERLANYIEKVRFLEAQNKKLNNELNTLRERWGKEAEKIRILYEIEMDQLKKLLDEAEAARSELIPRINKLEEQLHEYLHGIDEANNQHSMDQEMIEKMNRQLSECEGEIGLLRRRIAALEEERGRTKKTINRLRDEIKRTRMDLDQETMNHIASESEVQSHKDQIDFMKDSHDNEMKELAALAYRDTTAENRDFWKSQMGNSLRELQMEYDNKLEVMRGELENHHNVKVQELRHSSPREGIESVHLKEENIRLKTQLTNLRSKCPELEAKNAQLERFLEELRRDLDRQMSDFEMEKNKLKSDLQRTQDELDSIMKEFQNAMDMKLSLELEIAAYRKLLEGEESRSGLRNMMEQTIFKTSGGAEGNIVSRSAVSNSMKSERNAKVNHQRTAKGNVIIHETSADGKFIILENTGKKDEDISGFKIIRNIDNNRSIVQYEIPSSTVLRPEGQQKFLKIWSKGNRPMGSNDLECQSSTWGTGMHIFTALLNKSNEERATHTQKTTYTN</sequence>
<dbReference type="Gene3D" id="2.60.40.1260">
    <property type="entry name" value="Lamin Tail domain"/>
    <property type="match status" value="1"/>
</dbReference>
<evidence type="ECO:0000256" key="1">
    <source>
        <dbReference type="ARBA" id="ARBA00022754"/>
    </source>
</evidence>
<dbReference type="GO" id="GO:0007097">
    <property type="term" value="P:nuclear migration"/>
    <property type="evidence" value="ECO:0007669"/>
    <property type="project" value="TreeGrafter"/>
</dbReference>
<dbReference type="Gene3D" id="1.20.5.170">
    <property type="match status" value="1"/>
</dbReference>
<reference evidence="9" key="1">
    <citation type="submission" date="2002-07" db="EMBL/GenBank/DDBJ databases">
        <title>cDNA cloning of intermediate filament proteins of flatworm Dugesia japonica.</title>
        <authorList>
            <person name="Mori T."/>
            <person name="Gohara R."/>
            <person name="Ueda T."/>
            <person name="Anai T."/>
            <person name="Kato F."/>
            <person name="Takasaki Y."/>
            <person name="Takai M."/>
            <person name="Ando S."/>
        </authorList>
    </citation>
    <scope>NUCLEOTIDE SEQUENCE</scope>
</reference>
<dbReference type="Pfam" id="PF00038">
    <property type="entry name" value="Filament"/>
    <property type="match status" value="1"/>
</dbReference>
<dbReference type="GO" id="GO:0006998">
    <property type="term" value="P:nuclear envelope organization"/>
    <property type="evidence" value="ECO:0007669"/>
    <property type="project" value="TreeGrafter"/>
</dbReference>
<keyword evidence="1 3" id="KW-0403">Intermediate filament</keyword>
<comment type="similarity">
    <text evidence="3 4">Belongs to the intermediate filament family.</text>
</comment>
<feature type="domain" description="LTD" evidence="7">
    <location>
        <begin position="446"/>
        <end position="564"/>
    </location>
</feature>
<gene>
    <name evidence="9" type="primary">Djf-1</name>
</gene>
<accession>Q86M46</accession>
<protein>
    <submittedName>
        <fullName evidence="9">Intermediate filament protein</fullName>
    </submittedName>
</protein>
<dbReference type="GO" id="GO:0005652">
    <property type="term" value="C:nuclear lamina"/>
    <property type="evidence" value="ECO:0007669"/>
    <property type="project" value="TreeGrafter"/>
</dbReference>
<dbReference type="InterPro" id="IPR016451">
    <property type="entry name" value="Intermed_filament_ifa/ifb"/>
</dbReference>
<dbReference type="PANTHER" id="PTHR45721:SF12">
    <property type="entry name" value="INTERMEDIATE FILAMENT PROTEIN IFA-1"/>
    <property type="match status" value="1"/>
</dbReference>
<dbReference type="PROSITE" id="PS51842">
    <property type="entry name" value="IF_ROD_2"/>
    <property type="match status" value="1"/>
</dbReference>
<name>Q86M46_DUGJA</name>
<dbReference type="PANTHER" id="PTHR45721">
    <property type="entry name" value="LAMIN DM0-RELATED"/>
    <property type="match status" value="1"/>
</dbReference>
<evidence type="ECO:0000256" key="5">
    <source>
        <dbReference type="SAM" id="Coils"/>
    </source>
</evidence>
<dbReference type="PROSITE" id="PS00226">
    <property type="entry name" value="IF_ROD_1"/>
    <property type="match status" value="1"/>
</dbReference>
<dbReference type="PROSITE" id="PS51841">
    <property type="entry name" value="LTD"/>
    <property type="match status" value="1"/>
</dbReference>
<dbReference type="GO" id="GO:0005200">
    <property type="term" value="F:structural constituent of cytoskeleton"/>
    <property type="evidence" value="ECO:0007669"/>
    <property type="project" value="TreeGrafter"/>
</dbReference>
<evidence type="ECO:0000256" key="2">
    <source>
        <dbReference type="ARBA" id="ARBA00023054"/>
    </source>
</evidence>
<feature type="domain" description="IF rod" evidence="8">
    <location>
        <begin position="56"/>
        <end position="409"/>
    </location>
</feature>
<feature type="compositionally biased region" description="Polar residues" evidence="6">
    <location>
        <begin position="1"/>
        <end position="19"/>
    </location>
</feature>
<dbReference type="GO" id="GO:0031507">
    <property type="term" value="P:heterochromatin formation"/>
    <property type="evidence" value="ECO:0007669"/>
    <property type="project" value="TreeGrafter"/>
</dbReference>
<dbReference type="SUPFAM" id="SSF74853">
    <property type="entry name" value="Lamin A/C globular tail domain"/>
    <property type="match status" value="1"/>
</dbReference>
<evidence type="ECO:0000259" key="8">
    <source>
        <dbReference type="PROSITE" id="PS51842"/>
    </source>
</evidence>
<dbReference type="GO" id="GO:0005882">
    <property type="term" value="C:intermediate filament"/>
    <property type="evidence" value="ECO:0007669"/>
    <property type="project" value="UniProtKB-UniRule"/>
</dbReference>
<dbReference type="InterPro" id="IPR036415">
    <property type="entry name" value="Lamin_tail_dom_sf"/>
</dbReference>
<keyword evidence="2 3" id="KW-0175">Coiled coil</keyword>
<evidence type="ECO:0000313" key="9">
    <source>
        <dbReference type="EMBL" id="BAC66612.1"/>
    </source>
</evidence>
<dbReference type="InterPro" id="IPR001322">
    <property type="entry name" value="Lamin_tail_dom"/>
</dbReference>
<dbReference type="Gene3D" id="1.20.5.1160">
    <property type="entry name" value="Vasodilator-stimulated phosphoprotein"/>
    <property type="match status" value="2"/>
</dbReference>
<feature type="coiled-coil region" evidence="5">
    <location>
        <begin position="53"/>
        <end position="214"/>
    </location>
</feature>
<feature type="coiled-coil region" evidence="5">
    <location>
        <begin position="314"/>
        <end position="387"/>
    </location>
</feature>
<dbReference type="GO" id="GO:0090435">
    <property type="term" value="P:protein localization to nuclear envelope"/>
    <property type="evidence" value="ECO:0007669"/>
    <property type="project" value="TreeGrafter"/>
</dbReference>
<proteinExistence type="evidence at transcript level"/>
<dbReference type="AlphaFoldDB" id="Q86M46"/>
<evidence type="ECO:0000256" key="6">
    <source>
        <dbReference type="SAM" id="MobiDB-lite"/>
    </source>
</evidence>
<dbReference type="EMBL" id="AB088842">
    <property type="protein sequence ID" value="BAC66612.1"/>
    <property type="molecule type" value="mRNA"/>
</dbReference>
<dbReference type="PIRSF" id="PIRSF005546">
    <property type="entry name" value="Intermed_filamnt_Ifb-2"/>
    <property type="match status" value="1"/>
</dbReference>
<feature type="region of interest" description="Disordered" evidence="6">
    <location>
        <begin position="1"/>
        <end position="22"/>
    </location>
</feature>
<dbReference type="InterPro" id="IPR018039">
    <property type="entry name" value="IF_conserved"/>
</dbReference>
<organism evidence="9">
    <name type="scientific">Dugesia japonica</name>
    <name type="common">Planarian</name>
    <dbReference type="NCBI Taxonomy" id="6161"/>
    <lineage>
        <taxon>Eukaryota</taxon>
        <taxon>Metazoa</taxon>
        <taxon>Spiralia</taxon>
        <taxon>Lophotrochozoa</taxon>
        <taxon>Platyhelminthes</taxon>
        <taxon>Rhabditophora</taxon>
        <taxon>Seriata</taxon>
        <taxon>Tricladida</taxon>
        <taxon>Continenticola</taxon>
        <taxon>Geoplanoidea</taxon>
        <taxon>Dugesiidae</taxon>
        <taxon>Dugesia</taxon>
    </lineage>
</organism>
<evidence type="ECO:0000259" key="7">
    <source>
        <dbReference type="PROSITE" id="PS51841"/>
    </source>
</evidence>
<evidence type="ECO:0000256" key="3">
    <source>
        <dbReference type="PIRNR" id="PIRNR005546"/>
    </source>
</evidence>
<dbReference type="GO" id="GO:0051664">
    <property type="term" value="P:nuclear pore localization"/>
    <property type="evidence" value="ECO:0007669"/>
    <property type="project" value="TreeGrafter"/>
</dbReference>
<dbReference type="SMART" id="SM01391">
    <property type="entry name" value="Filament"/>
    <property type="match status" value="1"/>
</dbReference>
<dbReference type="Pfam" id="PF00932">
    <property type="entry name" value="LTD"/>
    <property type="match status" value="1"/>
</dbReference>
<evidence type="ECO:0000256" key="4">
    <source>
        <dbReference type="RuleBase" id="RU000685"/>
    </source>
</evidence>
<dbReference type="SUPFAM" id="SSF58113">
    <property type="entry name" value="Apolipoprotein A-I"/>
    <property type="match status" value="1"/>
</dbReference>
<dbReference type="SUPFAM" id="SSF64593">
    <property type="entry name" value="Intermediate filament protein, coiled coil region"/>
    <property type="match status" value="2"/>
</dbReference>
<dbReference type="InterPro" id="IPR039008">
    <property type="entry name" value="IF_rod_dom"/>
</dbReference>